<comment type="caution">
    <text evidence="1">The sequence shown here is derived from an EMBL/GenBank/DDBJ whole genome shotgun (WGS) entry which is preliminary data.</text>
</comment>
<dbReference type="SUPFAM" id="SSF48403">
    <property type="entry name" value="Ankyrin repeat"/>
    <property type="match status" value="1"/>
</dbReference>
<accession>A0AAW0AJA3</accession>
<dbReference type="Proteomes" id="UP001362999">
    <property type="component" value="Unassembled WGS sequence"/>
</dbReference>
<organism evidence="1 2">
    <name type="scientific">Favolaschia claudopus</name>
    <dbReference type="NCBI Taxonomy" id="2862362"/>
    <lineage>
        <taxon>Eukaryota</taxon>
        <taxon>Fungi</taxon>
        <taxon>Dikarya</taxon>
        <taxon>Basidiomycota</taxon>
        <taxon>Agaricomycotina</taxon>
        <taxon>Agaricomycetes</taxon>
        <taxon>Agaricomycetidae</taxon>
        <taxon>Agaricales</taxon>
        <taxon>Marasmiineae</taxon>
        <taxon>Mycenaceae</taxon>
        <taxon>Favolaschia</taxon>
    </lineage>
</organism>
<name>A0AAW0AJA3_9AGAR</name>
<keyword evidence="2" id="KW-1185">Reference proteome</keyword>
<dbReference type="SMART" id="SM00248">
    <property type="entry name" value="ANK"/>
    <property type="match status" value="1"/>
</dbReference>
<dbReference type="Gene3D" id="1.25.40.20">
    <property type="entry name" value="Ankyrin repeat-containing domain"/>
    <property type="match status" value="1"/>
</dbReference>
<evidence type="ECO:0000313" key="1">
    <source>
        <dbReference type="EMBL" id="KAK7012782.1"/>
    </source>
</evidence>
<protein>
    <submittedName>
        <fullName evidence="1">Uncharacterized protein</fullName>
    </submittedName>
</protein>
<evidence type="ECO:0000313" key="2">
    <source>
        <dbReference type="Proteomes" id="UP001362999"/>
    </source>
</evidence>
<reference evidence="1 2" key="1">
    <citation type="journal article" date="2024" name="J Genomics">
        <title>Draft genome sequencing and assembly of Favolaschia claudopus CIRM-BRFM 2984 isolated from oak limbs.</title>
        <authorList>
            <person name="Navarro D."/>
            <person name="Drula E."/>
            <person name="Chaduli D."/>
            <person name="Cazenave R."/>
            <person name="Ahrendt S."/>
            <person name="Wang J."/>
            <person name="Lipzen A."/>
            <person name="Daum C."/>
            <person name="Barry K."/>
            <person name="Grigoriev I.V."/>
            <person name="Favel A."/>
            <person name="Rosso M.N."/>
            <person name="Martin F."/>
        </authorList>
    </citation>
    <scope>NUCLEOTIDE SEQUENCE [LARGE SCALE GENOMIC DNA]</scope>
    <source>
        <strain evidence="1 2">CIRM-BRFM 2984</strain>
    </source>
</reference>
<dbReference type="InterPro" id="IPR002110">
    <property type="entry name" value="Ankyrin_rpt"/>
</dbReference>
<dbReference type="EMBL" id="JAWWNJ010000063">
    <property type="protein sequence ID" value="KAK7012782.1"/>
    <property type="molecule type" value="Genomic_DNA"/>
</dbReference>
<proteinExistence type="predicted"/>
<dbReference type="AlphaFoldDB" id="A0AAW0AJA3"/>
<gene>
    <name evidence="1" type="ORF">R3P38DRAFT_2789912</name>
</gene>
<dbReference type="Pfam" id="PF00023">
    <property type="entry name" value="Ank"/>
    <property type="match status" value="1"/>
</dbReference>
<dbReference type="InterPro" id="IPR036770">
    <property type="entry name" value="Ankyrin_rpt-contain_sf"/>
</dbReference>
<sequence>MMKLLLDNGAPIDDDFGCDGYIENALHYACSCSIGNMDMVKLLVERGARLEAWGHYGTALGFAVHARNIEQGAKAEVSVPLFVFLDGGPPLPREASVLTVGGTSDTRKEMMALLLVYGASKAGVMVTISRYVDRLAEAALYSEEEYLQVIDEMFKEAKGRNGAVVKQWYDSRLYDSSQQILVRYDGGKSQAEQ</sequence>